<dbReference type="KEGG" id="fac:FACI_IFERC01G0680"/>
<evidence type="ECO:0000313" key="1">
    <source>
        <dbReference type="EMBL" id="AGO60660.1"/>
    </source>
</evidence>
<dbReference type="GeneID" id="16026144"/>
<dbReference type="InterPro" id="IPR036388">
    <property type="entry name" value="WH-like_DNA-bd_sf"/>
</dbReference>
<name>S0ARD7_FERAC</name>
<dbReference type="AlphaFoldDB" id="S0ARD7"/>
<evidence type="ECO:0000313" key="2">
    <source>
        <dbReference type="EMBL" id="AGO61930.1"/>
    </source>
</evidence>
<dbReference type="InterPro" id="IPR002514">
    <property type="entry name" value="Transposase_8"/>
</dbReference>
<reference evidence="1 3" key="1">
    <citation type="journal article" date="2007" name="Proc. Natl. Acad. Sci. U.S.A.">
        <title>Genome dynamics in a natural archaeal population.</title>
        <authorList>
            <person name="Allen E.E."/>
            <person name="Tyson G.W."/>
            <person name="Whitaker R.J."/>
            <person name="Detter J.C."/>
            <person name="Richardson P.M."/>
            <person name="Banfield J.F."/>
        </authorList>
    </citation>
    <scope>NUCLEOTIDE SEQUENCE [LARGE SCALE GENOMIC DNA]</scope>
    <source>
        <strain evidence="3">fer1</strain>
        <strain evidence="1">Fer1</strain>
    </source>
</reference>
<organism evidence="1 3">
    <name type="scientific">Ferroplasma acidarmanus Fer1</name>
    <dbReference type="NCBI Taxonomy" id="333146"/>
    <lineage>
        <taxon>Archaea</taxon>
        <taxon>Methanobacteriati</taxon>
        <taxon>Thermoplasmatota</taxon>
        <taxon>Thermoplasmata</taxon>
        <taxon>Thermoplasmatales</taxon>
        <taxon>Ferroplasmaceae</taxon>
        <taxon>Ferroplasma</taxon>
    </lineage>
</organism>
<dbReference type="GO" id="GO:0006313">
    <property type="term" value="P:DNA transposition"/>
    <property type="evidence" value="ECO:0007669"/>
    <property type="project" value="InterPro"/>
</dbReference>
<dbReference type="InterPro" id="IPR010921">
    <property type="entry name" value="Trp_repressor/repl_initiator"/>
</dbReference>
<dbReference type="InterPro" id="IPR052546">
    <property type="entry name" value="Transposase_8_domain"/>
</dbReference>
<dbReference type="PANTHER" id="PTHR33609">
    <property type="entry name" value="LOW CALCIUM RESPONSE LOCUS PROTEIN S"/>
    <property type="match status" value="1"/>
</dbReference>
<evidence type="ECO:0000313" key="3">
    <source>
        <dbReference type="Proteomes" id="UP000014660"/>
    </source>
</evidence>
<gene>
    <name evidence="1" type="ORF">FACI_IFERC00001G0680</name>
    <name evidence="2" type="ORF">FACI_IFERC00001G1954</name>
</gene>
<dbReference type="GO" id="GO:0043565">
    <property type="term" value="F:sequence-specific DNA binding"/>
    <property type="evidence" value="ECO:0007669"/>
    <property type="project" value="InterPro"/>
</dbReference>
<dbReference type="PANTHER" id="PTHR33609:SF1">
    <property type="entry name" value="TRANSPOSASE"/>
    <property type="match status" value="1"/>
</dbReference>
<dbReference type="SUPFAM" id="SSF48295">
    <property type="entry name" value="TrpR-like"/>
    <property type="match status" value="1"/>
</dbReference>
<dbReference type="Pfam" id="PF01527">
    <property type="entry name" value="HTH_Tnp_1"/>
    <property type="match status" value="1"/>
</dbReference>
<dbReference type="Gene3D" id="1.10.10.10">
    <property type="entry name" value="Winged helix-like DNA-binding domain superfamily/Winged helix DNA-binding domain"/>
    <property type="match status" value="1"/>
</dbReference>
<reference evidence="1" key="3">
    <citation type="submission" date="2013-06" db="EMBL/GenBank/DDBJ databases">
        <title>Comparative genomics in acid mine drainage biofilm communities reveals metabolic and structural differentiation of co-occurring archaea.</title>
        <authorList>
            <person name="Yelton A.P."/>
            <person name="Comolli L.R."/>
            <person name="Justice N."/>
            <person name="Castelle C."/>
            <person name="Denef V.J."/>
            <person name="Thomas B.C."/>
            <person name="Banfield J.F."/>
        </authorList>
    </citation>
    <scope>NUCLEOTIDE SEQUENCE</scope>
    <source>
        <strain evidence="1">Fer1</strain>
    </source>
</reference>
<protein>
    <submittedName>
        <fullName evidence="1">Transposase</fullName>
    </submittedName>
</protein>
<proteinExistence type="predicted"/>
<dbReference type="GO" id="GO:0004803">
    <property type="term" value="F:transposase activity"/>
    <property type="evidence" value="ECO:0007669"/>
    <property type="project" value="InterPro"/>
</dbReference>
<dbReference type="Proteomes" id="UP000014660">
    <property type="component" value="Chromosome"/>
</dbReference>
<dbReference type="KEGG" id="fac:FACI_IFERC01G1954"/>
<accession>S0ARD7</accession>
<keyword evidence="3" id="KW-1185">Reference proteome</keyword>
<dbReference type="HOGENOM" id="CLU_027402_36_0_2"/>
<dbReference type="EMBL" id="CP004145">
    <property type="protein sequence ID" value="AGO60660.1"/>
    <property type="molecule type" value="Genomic_DNA"/>
</dbReference>
<dbReference type="RefSeq" id="WP_009886710.1">
    <property type="nucleotide sequence ID" value="NC_021592.1"/>
</dbReference>
<reference evidence="1" key="2">
    <citation type="submission" date="2013-02" db="EMBL/GenBank/DDBJ databases">
        <authorList>
            <person name="Tyson G.W."/>
            <person name="Allen E.E."/>
            <person name="Banfield J.F."/>
            <person name="Whitaker R."/>
        </authorList>
    </citation>
    <scope>NUCLEOTIDE SEQUENCE</scope>
    <source>
        <strain evidence="1">Fer1</strain>
    </source>
</reference>
<dbReference type="EMBL" id="CP004145">
    <property type="protein sequence ID" value="AGO61930.1"/>
    <property type="molecule type" value="Genomic_DNA"/>
</dbReference>
<sequence>MEKFTPDEKVAIVMESFTSNNIAELCRRHGVSVASFYKWRDKFIESGKKGFYESGRSGENEYQKENEKLKRLVGDQALVIDELKKNYRGKR</sequence>